<dbReference type="Proteomes" id="UP000729733">
    <property type="component" value="Unassembled WGS sequence"/>
</dbReference>
<evidence type="ECO:0000256" key="1">
    <source>
        <dbReference type="SAM" id="MobiDB-lite"/>
    </source>
</evidence>
<protein>
    <submittedName>
        <fullName evidence="2">Uncharacterized protein</fullName>
    </submittedName>
</protein>
<dbReference type="RefSeq" id="WP_229638955.1">
    <property type="nucleotide sequence ID" value="NZ_JADWDC010000004.1"/>
</dbReference>
<comment type="caution">
    <text evidence="2">The sequence shown here is derived from an EMBL/GenBank/DDBJ whole genome shotgun (WGS) entry which is preliminary data.</text>
</comment>
<dbReference type="Pfam" id="PF26392">
    <property type="entry name" value="McdB"/>
    <property type="match status" value="1"/>
</dbReference>
<organism evidence="2 3">
    <name type="scientific">Waterburya agarophytonicola KI4</name>
    <dbReference type="NCBI Taxonomy" id="2874699"/>
    <lineage>
        <taxon>Bacteria</taxon>
        <taxon>Bacillati</taxon>
        <taxon>Cyanobacteriota</taxon>
        <taxon>Cyanophyceae</taxon>
        <taxon>Pleurocapsales</taxon>
        <taxon>Hyellaceae</taxon>
        <taxon>Waterburya</taxon>
        <taxon>Waterburya agarophytonicola</taxon>
    </lineage>
</organism>
<dbReference type="EMBL" id="JADWDC010000004">
    <property type="protein sequence ID" value="MCC0175936.1"/>
    <property type="molecule type" value="Genomic_DNA"/>
</dbReference>
<dbReference type="InterPro" id="IPR049816">
    <property type="entry name" value="McdB"/>
</dbReference>
<proteinExistence type="predicted"/>
<feature type="region of interest" description="Disordered" evidence="1">
    <location>
        <begin position="1"/>
        <end position="51"/>
    </location>
</feature>
<reference evidence="2" key="1">
    <citation type="journal article" date="2021" name="Antonie Van Leeuwenhoek">
        <title>Draft genome and description of Waterburya agarophytonicola gen. nov. sp. nov. (Pleurocapsales, Cyanobacteria): a seaweed symbiont.</title>
        <authorList>
            <person name="Bonthond G."/>
            <person name="Shalygin S."/>
            <person name="Bayer T."/>
            <person name="Weinberger F."/>
        </authorList>
    </citation>
    <scope>NUCLEOTIDE SEQUENCE</scope>
    <source>
        <strain evidence="2">KI4</strain>
    </source>
</reference>
<feature type="compositionally biased region" description="Basic and acidic residues" evidence="1">
    <location>
        <begin position="9"/>
        <end position="24"/>
    </location>
</feature>
<feature type="compositionally biased region" description="Polar residues" evidence="1">
    <location>
        <begin position="27"/>
        <end position="38"/>
    </location>
</feature>
<evidence type="ECO:0000313" key="2">
    <source>
        <dbReference type="EMBL" id="MCC0175936.1"/>
    </source>
</evidence>
<sequence length="136" mass="15279">MTDDIYDQLSKKKTDKKVPPRSEDGFNLSQQPSPTSDTPAKKAAAKKESDDLDLVTTAKSKSIALEVNVRNQLDEYLFHHKEVSWDTFIEAAVHHALTSKAHHSIVEDAASRLAKRKLSSTKRRIKTMTANVYNSK</sequence>
<evidence type="ECO:0000313" key="3">
    <source>
        <dbReference type="Proteomes" id="UP000729733"/>
    </source>
</evidence>
<name>A0A964BPT3_9CYAN</name>
<accession>A0A964BPT3</accession>
<dbReference type="AlphaFoldDB" id="A0A964BPT3"/>
<keyword evidence="3" id="KW-1185">Reference proteome</keyword>
<gene>
    <name evidence="2" type="ORF">I4641_02940</name>
</gene>